<keyword evidence="2" id="KW-0812">Transmembrane</keyword>
<keyword evidence="2" id="KW-0472">Membrane</keyword>
<dbReference type="AlphaFoldDB" id="I2PZM3"/>
<dbReference type="EMBL" id="JH600068">
    <property type="protein sequence ID" value="EIG52979.1"/>
    <property type="molecule type" value="Genomic_DNA"/>
</dbReference>
<accession>I2PZM3</accession>
<dbReference type="OrthoDB" id="5450099at2"/>
<dbReference type="eggNOG" id="ENOG50317V5">
    <property type="taxonomic scope" value="Bacteria"/>
</dbReference>
<organism evidence="3">
    <name type="scientific">Desulfovibrio sp. U5L</name>
    <dbReference type="NCBI Taxonomy" id="596152"/>
    <lineage>
        <taxon>Bacteria</taxon>
        <taxon>Pseudomonadati</taxon>
        <taxon>Thermodesulfobacteriota</taxon>
        <taxon>Desulfovibrionia</taxon>
        <taxon>Desulfovibrionales</taxon>
        <taxon>Desulfovibrionaceae</taxon>
        <taxon>Desulfovibrio</taxon>
    </lineage>
</organism>
<evidence type="ECO:0000256" key="2">
    <source>
        <dbReference type="SAM" id="Phobius"/>
    </source>
</evidence>
<gene>
    <name evidence="3" type="ORF">DesU5LDRAFT_1283</name>
</gene>
<name>I2PZM3_9BACT</name>
<protein>
    <submittedName>
        <fullName evidence="3">Uncharacterized protein</fullName>
    </submittedName>
</protein>
<evidence type="ECO:0000256" key="1">
    <source>
        <dbReference type="SAM" id="MobiDB-lite"/>
    </source>
</evidence>
<dbReference type="HOGENOM" id="CLU_1169196_0_0_7"/>
<feature type="region of interest" description="Disordered" evidence="1">
    <location>
        <begin position="211"/>
        <end position="237"/>
    </location>
</feature>
<sequence>MEDLLAHLDTILWALAGKAADFCLNVATLAGRQALDWALAVAGWIGILAARVAAVPVWMSVPGAVLLVGLGVCYALRQRLYDRVLVYHLVWLRRQGYGKRVFQVRRGAVRETVAAMARPVPLPARFEAIAVYEAVSDRYLVAYGLCGQATGVAEDVRTYRCDRRAGLAAMGADLIRHFRANVRLLHADSELRALFAVLDAFDPDFAACRPPLPGEREKGGPGPDRLRHGERSVYGVS</sequence>
<evidence type="ECO:0000313" key="3">
    <source>
        <dbReference type="EMBL" id="EIG52979.1"/>
    </source>
</evidence>
<feature type="transmembrane region" description="Helical" evidence="2">
    <location>
        <begin position="43"/>
        <end position="76"/>
    </location>
</feature>
<proteinExistence type="predicted"/>
<feature type="compositionally biased region" description="Basic and acidic residues" evidence="1">
    <location>
        <begin position="214"/>
        <end position="231"/>
    </location>
</feature>
<reference evidence="3" key="1">
    <citation type="submission" date="2011-11" db="EMBL/GenBank/DDBJ databases">
        <title>Improved High-Quality Draft sequence of Desulfovibrio sp. U5L.</title>
        <authorList>
            <consortium name="US DOE Joint Genome Institute"/>
            <person name="Lucas S."/>
            <person name="Han J."/>
            <person name="Lapidus A."/>
            <person name="Cheng J.-F."/>
            <person name="Goodwin L."/>
            <person name="Pitluck S."/>
            <person name="Peters L."/>
            <person name="Ovchinnikova G."/>
            <person name="Held B."/>
            <person name="Detter J.C."/>
            <person name="Han C."/>
            <person name="Tapia R."/>
            <person name="Land M."/>
            <person name="Hauser L."/>
            <person name="Kyrpides N."/>
            <person name="Ivanova N."/>
            <person name="Pagani I."/>
            <person name="Gabster J."/>
            <person name="Walker C."/>
            <person name="Stolyar S."/>
            <person name="Stahl D."/>
            <person name="Arkin A."/>
            <person name="Dehal P."/>
            <person name="Hazen T."/>
            <person name="Woyke T."/>
        </authorList>
    </citation>
    <scope>NUCLEOTIDE SEQUENCE [LARGE SCALE GENOMIC DNA]</scope>
    <source>
        <strain evidence="3">U5L</strain>
    </source>
</reference>
<keyword evidence="2" id="KW-1133">Transmembrane helix</keyword>